<feature type="chain" id="PRO_5013092554" evidence="1">
    <location>
        <begin position="34"/>
        <end position="350"/>
    </location>
</feature>
<dbReference type="Pfam" id="PF00561">
    <property type="entry name" value="Abhydrolase_1"/>
    <property type="match status" value="1"/>
</dbReference>
<dbReference type="OrthoDB" id="9780765at2"/>
<evidence type="ECO:0000259" key="2">
    <source>
        <dbReference type="Pfam" id="PF00561"/>
    </source>
</evidence>
<sequence length="350" mass="37767">MSNQVNLPRRGFLGAAAVTLAATPFGLSQAAYAQTGVAKAPPLPLTTAGTHASFAPIRHVNAGVLNIGYAEAGPATGPVALLLHGWPYDIHSFVDVAPLLAARGYRVIIPHLRGFGSTTFLSADTVRNGQPVAIAADMIALMDALNIRNAVVAGFDWGARTADIMAAIWPDRCRGLVSVSGYLIGSQAAGKLPLPPEAELQWWYQFYFATDRGRAGYQKYTHQFARLIWKLASPKWNFDDATFDRSAAAFDNPDHVDITIHNYRWRQGLATGEARFDDIEKRLATAPTIGVPTITLEGDANGAPHPEPSAYASKFTGRYEHRELTGGIGHNPPQEAPTAFAQAVLDVDRR</sequence>
<dbReference type="Gene3D" id="3.40.50.1820">
    <property type="entry name" value="alpha/beta hydrolase"/>
    <property type="match status" value="1"/>
</dbReference>
<dbReference type="PRINTS" id="PR00412">
    <property type="entry name" value="EPOXHYDRLASE"/>
</dbReference>
<dbReference type="InterPro" id="IPR029058">
    <property type="entry name" value="AB_hydrolase_fold"/>
</dbReference>
<keyword evidence="1" id="KW-0732">Signal</keyword>
<dbReference type="GO" id="GO:0016020">
    <property type="term" value="C:membrane"/>
    <property type="evidence" value="ECO:0007669"/>
    <property type="project" value="TreeGrafter"/>
</dbReference>
<dbReference type="GO" id="GO:0047372">
    <property type="term" value="F:monoacylglycerol lipase activity"/>
    <property type="evidence" value="ECO:0007669"/>
    <property type="project" value="TreeGrafter"/>
</dbReference>
<dbReference type="PANTHER" id="PTHR43798">
    <property type="entry name" value="MONOACYLGLYCEROL LIPASE"/>
    <property type="match status" value="1"/>
</dbReference>
<organism evidence="3 4">
    <name type="scientific">Cupriavidus necator</name>
    <name type="common">Alcaligenes eutrophus</name>
    <name type="synonym">Ralstonia eutropha</name>
    <dbReference type="NCBI Taxonomy" id="106590"/>
    <lineage>
        <taxon>Bacteria</taxon>
        <taxon>Pseudomonadati</taxon>
        <taxon>Pseudomonadota</taxon>
        <taxon>Betaproteobacteria</taxon>
        <taxon>Burkholderiales</taxon>
        <taxon>Burkholderiaceae</taxon>
        <taxon>Cupriavidus</taxon>
    </lineage>
</organism>
<dbReference type="InterPro" id="IPR050266">
    <property type="entry name" value="AB_hydrolase_sf"/>
</dbReference>
<feature type="domain" description="AB hydrolase-1" evidence="2">
    <location>
        <begin position="81"/>
        <end position="210"/>
    </location>
</feature>
<evidence type="ECO:0000256" key="1">
    <source>
        <dbReference type="SAM" id="SignalP"/>
    </source>
</evidence>
<dbReference type="RefSeq" id="WP_078199149.1">
    <property type="nucleotide sequence ID" value="NZ_CP017758.1"/>
</dbReference>
<proteinExistence type="predicted"/>
<dbReference type="KEGG" id="cuh:BJN34_22895"/>
<dbReference type="InterPro" id="IPR006311">
    <property type="entry name" value="TAT_signal"/>
</dbReference>
<reference evidence="4" key="1">
    <citation type="submission" date="2017-02" db="EMBL/GenBank/DDBJ databases">
        <title>Complete genome sequence of Cupriavidus necator strain NH9, a 3-chlorobenzoate degrader.</title>
        <authorList>
            <person name="Moriuchi R."/>
            <person name="Dohra H."/>
            <person name="Ogawa N."/>
        </authorList>
    </citation>
    <scope>NUCLEOTIDE SEQUENCE [LARGE SCALE GENOMIC DNA]</scope>
    <source>
        <strain evidence="4">NH9</strain>
    </source>
</reference>
<dbReference type="SUPFAM" id="SSF53474">
    <property type="entry name" value="alpha/beta-Hydrolases"/>
    <property type="match status" value="1"/>
</dbReference>
<dbReference type="EMBL" id="CP017758">
    <property type="protein sequence ID" value="AQV96714.1"/>
    <property type="molecule type" value="Genomic_DNA"/>
</dbReference>
<dbReference type="InterPro" id="IPR000639">
    <property type="entry name" value="Epox_hydrolase-like"/>
</dbReference>
<dbReference type="InterPro" id="IPR000073">
    <property type="entry name" value="AB_hydrolase_1"/>
</dbReference>
<name>A0A1U9UVJ8_CUPNE</name>
<keyword evidence="3" id="KW-0378">Hydrolase</keyword>
<dbReference type="GO" id="GO:0046464">
    <property type="term" value="P:acylglycerol catabolic process"/>
    <property type="evidence" value="ECO:0007669"/>
    <property type="project" value="TreeGrafter"/>
</dbReference>
<dbReference type="AlphaFoldDB" id="A0A1U9UVJ8"/>
<dbReference type="Proteomes" id="UP000189627">
    <property type="component" value="Chromosome 2"/>
</dbReference>
<evidence type="ECO:0000313" key="3">
    <source>
        <dbReference type="EMBL" id="AQV96714.1"/>
    </source>
</evidence>
<dbReference type="PROSITE" id="PS51318">
    <property type="entry name" value="TAT"/>
    <property type="match status" value="1"/>
</dbReference>
<accession>A0A1U9UVJ8</accession>
<gene>
    <name evidence="3" type="ORF">BJN34_22895</name>
</gene>
<feature type="signal peptide" evidence="1">
    <location>
        <begin position="1"/>
        <end position="33"/>
    </location>
</feature>
<dbReference type="PANTHER" id="PTHR43798:SF33">
    <property type="entry name" value="HYDROLASE, PUTATIVE (AFU_ORTHOLOGUE AFUA_2G14860)-RELATED"/>
    <property type="match status" value="1"/>
</dbReference>
<evidence type="ECO:0000313" key="4">
    <source>
        <dbReference type="Proteomes" id="UP000189627"/>
    </source>
</evidence>
<protein>
    <submittedName>
        <fullName evidence="3">Alpha/beta hydrolase</fullName>
    </submittedName>
</protein>